<dbReference type="SUPFAM" id="SSF48452">
    <property type="entry name" value="TPR-like"/>
    <property type="match status" value="2"/>
</dbReference>
<feature type="region of interest" description="Disordered" evidence="2">
    <location>
        <begin position="574"/>
        <end position="610"/>
    </location>
</feature>
<dbReference type="PANTHER" id="PTHR44917:SF1">
    <property type="entry name" value="PROTEIN HIGH CHLOROPHYLL FLUORESCENT 107"/>
    <property type="match status" value="1"/>
</dbReference>
<organism evidence="3 4">
    <name type="scientific">Globisporangium ultimum (strain ATCC 200006 / CBS 805.95 / DAOM BR144)</name>
    <name type="common">Pythium ultimum</name>
    <dbReference type="NCBI Taxonomy" id="431595"/>
    <lineage>
        <taxon>Eukaryota</taxon>
        <taxon>Sar</taxon>
        <taxon>Stramenopiles</taxon>
        <taxon>Oomycota</taxon>
        <taxon>Peronosporomycetes</taxon>
        <taxon>Pythiales</taxon>
        <taxon>Pythiaceae</taxon>
        <taxon>Globisporangium</taxon>
    </lineage>
</organism>
<name>K3XBJ8_GLOUD</name>
<dbReference type="GO" id="GO:0006397">
    <property type="term" value="P:mRNA processing"/>
    <property type="evidence" value="ECO:0007669"/>
    <property type="project" value="InterPro"/>
</dbReference>
<keyword evidence="1" id="KW-0802">TPR repeat</keyword>
<dbReference type="AlphaFoldDB" id="K3XBJ8"/>
<feature type="repeat" description="TPR" evidence="1">
    <location>
        <begin position="487"/>
        <end position="520"/>
    </location>
</feature>
<dbReference type="GO" id="GO:0003729">
    <property type="term" value="F:mRNA binding"/>
    <property type="evidence" value="ECO:0007669"/>
    <property type="project" value="InterPro"/>
</dbReference>
<dbReference type="InterPro" id="IPR003107">
    <property type="entry name" value="HAT"/>
</dbReference>
<dbReference type="STRING" id="431595.K3XBJ8"/>
<protein>
    <submittedName>
        <fullName evidence="3">Uncharacterized protein</fullName>
    </submittedName>
</protein>
<dbReference type="Proteomes" id="UP000019132">
    <property type="component" value="Unassembled WGS sequence"/>
</dbReference>
<feature type="repeat" description="TPR" evidence="1">
    <location>
        <begin position="347"/>
        <end position="380"/>
    </location>
</feature>
<dbReference type="VEuPathDB" id="FungiDB:PYU1_G014566"/>
<dbReference type="InterPro" id="IPR019734">
    <property type="entry name" value="TPR_rpt"/>
</dbReference>
<dbReference type="Gene3D" id="1.25.40.10">
    <property type="entry name" value="Tetratricopeptide repeat domain"/>
    <property type="match status" value="3"/>
</dbReference>
<accession>K3XBJ8</accession>
<dbReference type="SMART" id="SM00028">
    <property type="entry name" value="TPR"/>
    <property type="match status" value="8"/>
</dbReference>
<evidence type="ECO:0000313" key="3">
    <source>
        <dbReference type="EnsemblProtists" id="PYU1_T014597"/>
    </source>
</evidence>
<dbReference type="EnsemblProtists" id="PYU1_T014597">
    <property type="protein sequence ID" value="PYU1_T014597"/>
    <property type="gene ID" value="PYU1_G014566"/>
</dbReference>
<dbReference type="Pfam" id="PF14559">
    <property type="entry name" value="TPR_19"/>
    <property type="match status" value="1"/>
</dbReference>
<dbReference type="eggNOG" id="KOG1124">
    <property type="taxonomic scope" value="Eukaryota"/>
</dbReference>
<keyword evidence="4" id="KW-1185">Reference proteome</keyword>
<dbReference type="InParanoid" id="K3XBJ8"/>
<reference evidence="4" key="2">
    <citation type="submission" date="2010-04" db="EMBL/GenBank/DDBJ databases">
        <authorList>
            <person name="Buell R."/>
            <person name="Hamilton J."/>
            <person name="Hostetler J."/>
        </authorList>
    </citation>
    <scope>NUCLEOTIDE SEQUENCE [LARGE SCALE GENOMIC DNA]</scope>
    <source>
        <strain evidence="4">DAOM:BR144</strain>
    </source>
</reference>
<dbReference type="Pfam" id="PF13432">
    <property type="entry name" value="TPR_16"/>
    <property type="match status" value="1"/>
</dbReference>
<evidence type="ECO:0000313" key="4">
    <source>
        <dbReference type="Proteomes" id="UP000019132"/>
    </source>
</evidence>
<dbReference type="PROSITE" id="PS50005">
    <property type="entry name" value="TPR"/>
    <property type="match status" value="4"/>
</dbReference>
<proteinExistence type="predicted"/>
<dbReference type="EMBL" id="GL376618">
    <property type="status" value="NOT_ANNOTATED_CDS"/>
    <property type="molecule type" value="Genomic_DNA"/>
</dbReference>
<sequence>METLYAGQDYDRHVEKKFSELSGKIPWEPDAVHLENVKRRWESPVPNLNELIREDIPLARNLFRNVLQQHYKNDMGMWNKWGVMEWKAGNYDLARMIFVKASKMSFHAELWQSWASMEMDAKNHVEAKRLYKVILATDPKNSSAGLGMALLESEVGNKEVARERFEALSRMHPNDVLIMQAHAVFEAKCQHMPLARSMFQSATGHPQATAQVWHAWAKAEFDNGFYKNCITVLTRAMRTFPTHKWLVLLHAMAHYKLGNVYEARRGYRRLIDGGFYVEPSAYNAYARMEEELGHDDTAMSLYLEVLSMHPDHIPSVMSLAILHHKRGNMKNARKVFENSLQNMHHTGELLQTWGAFEEQYGDMENARELFEEATKQQPTHVESWKSLARVESHLGHVDAARAVLTMASQHIPNDALLLIELGKIEQRHRNFIEARAAFEKALKLDSTNAALWNMRALLELPIDAERAKNIVESALNVIPRYEKKSWSILMCTYGRAFAAMEDYEKAVQAFQNSFKLMPKNYETHMIYAESVLVPNEAWGEAKKHLLAARKILPRTHKRRAVVEKKLQAVERAMEQAAVAEAEAEADTTADGDDDDNNEFEDEDEDEEHTQ</sequence>
<dbReference type="PANTHER" id="PTHR44917">
    <property type="entry name" value="PROTEIN HIGH CHLOROPHYLL FLUORESCENT 107"/>
    <property type="match status" value="1"/>
</dbReference>
<reference evidence="4" key="1">
    <citation type="journal article" date="2010" name="Genome Biol.">
        <title>Genome sequence of the necrotrophic plant pathogen Pythium ultimum reveals original pathogenicity mechanisms and effector repertoire.</title>
        <authorList>
            <person name="Levesque C.A."/>
            <person name="Brouwer H."/>
            <person name="Cano L."/>
            <person name="Hamilton J.P."/>
            <person name="Holt C."/>
            <person name="Huitema E."/>
            <person name="Raffaele S."/>
            <person name="Robideau G.P."/>
            <person name="Thines M."/>
            <person name="Win J."/>
            <person name="Zerillo M.M."/>
            <person name="Beakes G.W."/>
            <person name="Boore J.L."/>
            <person name="Busam D."/>
            <person name="Dumas B."/>
            <person name="Ferriera S."/>
            <person name="Fuerstenberg S.I."/>
            <person name="Gachon C.M."/>
            <person name="Gaulin E."/>
            <person name="Govers F."/>
            <person name="Grenville-Briggs L."/>
            <person name="Horner N."/>
            <person name="Hostetler J."/>
            <person name="Jiang R.H."/>
            <person name="Johnson J."/>
            <person name="Krajaejun T."/>
            <person name="Lin H."/>
            <person name="Meijer H.J."/>
            <person name="Moore B."/>
            <person name="Morris P."/>
            <person name="Phuntmart V."/>
            <person name="Puiu D."/>
            <person name="Shetty J."/>
            <person name="Stajich J.E."/>
            <person name="Tripathy S."/>
            <person name="Wawra S."/>
            <person name="van West P."/>
            <person name="Whitty B.R."/>
            <person name="Coutinho P.M."/>
            <person name="Henrissat B."/>
            <person name="Martin F."/>
            <person name="Thomas P.D."/>
            <person name="Tyler B.M."/>
            <person name="De Vries R.P."/>
            <person name="Kamoun S."/>
            <person name="Yandell M."/>
            <person name="Tisserat N."/>
            <person name="Buell C.R."/>
        </authorList>
    </citation>
    <scope>NUCLEOTIDE SEQUENCE</scope>
    <source>
        <strain evidence="4">DAOM:BR144</strain>
    </source>
</reference>
<dbReference type="InterPro" id="IPR011990">
    <property type="entry name" value="TPR-like_helical_dom_sf"/>
</dbReference>
<dbReference type="OMA" id="HVPSMMS"/>
<evidence type="ECO:0000256" key="1">
    <source>
        <dbReference type="PROSITE-ProRule" id="PRU00339"/>
    </source>
</evidence>
<feature type="compositionally biased region" description="Acidic residues" evidence="2">
    <location>
        <begin position="581"/>
        <end position="610"/>
    </location>
</feature>
<dbReference type="InterPro" id="IPR044624">
    <property type="entry name" value="Mbb1-like"/>
</dbReference>
<feature type="repeat" description="TPR" evidence="1">
    <location>
        <begin position="279"/>
        <end position="312"/>
    </location>
</feature>
<feature type="repeat" description="TPR" evidence="1">
    <location>
        <begin position="415"/>
        <end position="448"/>
    </location>
</feature>
<evidence type="ECO:0000256" key="2">
    <source>
        <dbReference type="SAM" id="MobiDB-lite"/>
    </source>
</evidence>
<dbReference type="SMART" id="SM00386">
    <property type="entry name" value="HAT"/>
    <property type="match status" value="9"/>
</dbReference>
<reference evidence="3" key="3">
    <citation type="submission" date="2015-02" db="UniProtKB">
        <authorList>
            <consortium name="EnsemblProtists"/>
        </authorList>
    </citation>
    <scope>IDENTIFICATION</scope>
    <source>
        <strain evidence="3">DAOM BR144</strain>
    </source>
</reference>
<dbReference type="HOGENOM" id="CLU_428658_0_0_1"/>